<organism evidence="2 3">
    <name type="scientific">Mycoplasma bradburyae</name>
    <dbReference type="NCBI Taxonomy" id="2963128"/>
    <lineage>
        <taxon>Bacteria</taxon>
        <taxon>Bacillati</taxon>
        <taxon>Mycoplasmatota</taxon>
        <taxon>Mollicutes</taxon>
        <taxon>Mycoplasmataceae</taxon>
        <taxon>Mycoplasma</taxon>
    </lineage>
</organism>
<reference evidence="2" key="1">
    <citation type="submission" date="2021-11" db="EMBL/GenBank/DDBJ databases">
        <title>Description of Mycoplasma bradburyaesp. nov.from sea birds: a tribute to a great mycoplasmologist.</title>
        <authorList>
            <person name="Ramirez A.S."/>
            <person name="Poveda C."/>
            <person name="Suarez-Perez A."/>
            <person name="Rosales R.S."/>
            <person name="Dijkman R."/>
            <person name="Feberwee A."/>
            <person name="Spergser J."/>
            <person name="Szostak M.P."/>
            <person name="Ressel L."/>
            <person name="Calabuig P."/>
            <person name="Catania S."/>
            <person name="Gobbo F."/>
            <person name="Timofte D."/>
            <person name="Poveda J.B."/>
        </authorList>
    </citation>
    <scope>NUCLEOTIDE SEQUENCE</scope>
    <source>
        <strain evidence="2">T264</strain>
    </source>
</reference>
<comment type="caution">
    <text evidence="2">The sequence shown here is derived from an EMBL/GenBank/DDBJ whole genome shotgun (WGS) entry which is preliminary data.</text>
</comment>
<dbReference type="EMBL" id="JAJHZP010000018">
    <property type="protein sequence ID" value="MDC4183694.1"/>
    <property type="molecule type" value="Genomic_DNA"/>
</dbReference>
<dbReference type="Gene3D" id="3.40.50.300">
    <property type="entry name" value="P-loop containing nucleotide triphosphate hydrolases"/>
    <property type="match status" value="1"/>
</dbReference>
<dbReference type="RefSeq" id="WP_255045754.1">
    <property type="nucleotide sequence ID" value="NZ_CP101415.1"/>
</dbReference>
<dbReference type="Pfam" id="PF13614">
    <property type="entry name" value="AAA_31"/>
    <property type="match status" value="1"/>
</dbReference>
<dbReference type="AlphaFoldDB" id="A0AAW6HPN1"/>
<dbReference type="SUPFAM" id="SSF52540">
    <property type="entry name" value="P-loop containing nucleoside triphosphate hydrolases"/>
    <property type="match status" value="1"/>
</dbReference>
<gene>
    <name evidence="2" type="ORF">LNO71_03545</name>
</gene>
<feature type="domain" description="AAA" evidence="1">
    <location>
        <begin position="7"/>
        <end position="157"/>
    </location>
</feature>
<dbReference type="Proteomes" id="UP001216384">
    <property type="component" value="Unassembled WGS sequence"/>
</dbReference>
<evidence type="ECO:0000259" key="1">
    <source>
        <dbReference type="Pfam" id="PF13614"/>
    </source>
</evidence>
<proteinExistence type="predicted"/>
<dbReference type="InterPro" id="IPR025669">
    <property type="entry name" value="AAA_dom"/>
</dbReference>
<evidence type="ECO:0000313" key="3">
    <source>
        <dbReference type="Proteomes" id="UP001216384"/>
    </source>
</evidence>
<protein>
    <submittedName>
        <fullName evidence="2">ParA family protein</fullName>
    </submittedName>
</protein>
<evidence type="ECO:0000313" key="2">
    <source>
        <dbReference type="EMBL" id="MDC4183694.1"/>
    </source>
</evidence>
<dbReference type="InterPro" id="IPR027417">
    <property type="entry name" value="P-loop_NTPase"/>
</dbReference>
<name>A0AAW6HPN1_9MOLU</name>
<accession>A0AAW6HPN1</accession>
<sequence length="242" mass="28793">MQDTKFITVTSTIKNSAKTSTAIGLVISLVTEGYKVLYLGFDNKLNFLPNEEEDQVLAKDYILEKVTLNRAIRHFYSFYPFDMFDINSDLVKWLKDITEKQQAKIISKLFKDIKHERYHYVVIDLNYKDKPIHNAIIKMSDHCFFTINVDRYEDGITQQEINAFLSLVPKKEHIKLLITQFKRFMVDHHKFIENLKYIYGDFVFNHQIDSSRAMRNRIDHAYNYTRVDKLCKPIKKYILESK</sequence>